<keyword evidence="1" id="KW-0472">Membrane</keyword>
<evidence type="ECO:0000313" key="2">
    <source>
        <dbReference type="EMBL" id="RXK50143.1"/>
    </source>
</evidence>
<dbReference type="Proteomes" id="UP000289691">
    <property type="component" value="Unassembled WGS sequence"/>
</dbReference>
<organism evidence="2 3">
    <name type="scientific">Halorientalis pallida</name>
    <dbReference type="NCBI Taxonomy" id="2479928"/>
    <lineage>
        <taxon>Archaea</taxon>
        <taxon>Methanobacteriati</taxon>
        <taxon>Methanobacteriota</taxon>
        <taxon>Stenosarchaea group</taxon>
        <taxon>Halobacteria</taxon>
        <taxon>Halobacteriales</taxon>
        <taxon>Haloarculaceae</taxon>
        <taxon>Halorientalis</taxon>
    </lineage>
</organism>
<sequence length="431" mass="45871">MGSATSVDIERVVVRRSEGAYREVAEATDLGTLGSGSSLTVPLTASFDETGLKRLRIHLYGEAANGSSVHVQRPVVVRVSDQHPLLDVSLNETVTGTTGHGHVTIANGLQSRARNLELSLTETALSLVDGRVVLSGLDSGESITRQVRYRPSESGAYDVRARLQYVVGNGEVRHVETTVPVSVEPLRNDVVVEATRERGAESTVAVRLINRGNARLANVTLRGVSRNASIPRQLLDPIPPDASRETRLNVSLAGERASVRVQVSYDVGDRHDAVSDRVVVESTPGQIELTGTDTTAEDGRIKITGSASNVGLTTANSVIVGVKDTPRVSPAAPTREYFVGTVPESDFVSFDVYARVDGPVSSIPLEVSYLVDGDRHTRTVHVPYEGGETNVSAGTTGSDEGWLLPAALGVVVLLGVGGVLFVGWRNSRDRS</sequence>
<dbReference type="RefSeq" id="WP_129068105.1">
    <property type="nucleotide sequence ID" value="NZ_RDFA01000002.1"/>
</dbReference>
<evidence type="ECO:0000256" key="1">
    <source>
        <dbReference type="SAM" id="Phobius"/>
    </source>
</evidence>
<name>A0A498KZY3_9EURY</name>
<dbReference type="EMBL" id="RDFA01000002">
    <property type="protein sequence ID" value="RXK50143.1"/>
    <property type="molecule type" value="Genomic_DNA"/>
</dbReference>
<dbReference type="PANTHER" id="PTHR35902">
    <property type="entry name" value="S-LAYER DOMAIN-LIKE PROTEIN-RELATED"/>
    <property type="match status" value="1"/>
</dbReference>
<keyword evidence="1" id="KW-1133">Transmembrane helix</keyword>
<accession>A0A498KZY3</accession>
<evidence type="ECO:0000313" key="3">
    <source>
        <dbReference type="Proteomes" id="UP000289691"/>
    </source>
</evidence>
<proteinExistence type="predicted"/>
<dbReference type="AlphaFoldDB" id="A0A498KZY3"/>
<gene>
    <name evidence="2" type="ORF">EAF64_06150</name>
</gene>
<keyword evidence="1" id="KW-0812">Transmembrane</keyword>
<feature type="transmembrane region" description="Helical" evidence="1">
    <location>
        <begin position="402"/>
        <end position="424"/>
    </location>
</feature>
<dbReference type="OrthoDB" id="65070at2157"/>
<reference evidence="2 3" key="1">
    <citation type="submission" date="2019-01" db="EMBL/GenBank/DDBJ databases">
        <title>Halorientalis sp. F13-25 a new haloarchaeum isolated from hypersaline water.</title>
        <authorList>
            <person name="Ana D.-V."/>
            <person name="Cristina S.-P."/>
            <person name="Antonio V."/>
        </authorList>
    </citation>
    <scope>NUCLEOTIDE SEQUENCE [LARGE SCALE GENOMIC DNA]</scope>
    <source>
        <strain evidence="2 3">F13-25</strain>
    </source>
</reference>
<comment type="caution">
    <text evidence="2">The sequence shown here is derived from an EMBL/GenBank/DDBJ whole genome shotgun (WGS) entry which is preliminary data.</text>
</comment>
<keyword evidence="3" id="KW-1185">Reference proteome</keyword>
<protein>
    <submittedName>
        <fullName evidence="2">Uncharacterized protein</fullName>
    </submittedName>
</protein>